<evidence type="ECO:0000313" key="2">
    <source>
        <dbReference type="EMBL" id="CAK9042627.1"/>
    </source>
</evidence>
<evidence type="ECO:0000313" key="3">
    <source>
        <dbReference type="Proteomes" id="UP001642464"/>
    </source>
</evidence>
<name>A0ABP0LTQ3_9DINO</name>
<comment type="caution">
    <text evidence="2">The sequence shown here is derived from an EMBL/GenBank/DDBJ whole genome shotgun (WGS) entry which is preliminary data.</text>
</comment>
<organism evidence="2 3">
    <name type="scientific">Durusdinium trenchii</name>
    <dbReference type="NCBI Taxonomy" id="1381693"/>
    <lineage>
        <taxon>Eukaryota</taxon>
        <taxon>Sar</taxon>
        <taxon>Alveolata</taxon>
        <taxon>Dinophyceae</taxon>
        <taxon>Suessiales</taxon>
        <taxon>Symbiodiniaceae</taxon>
        <taxon>Durusdinium</taxon>
    </lineage>
</organism>
<sequence length="61" mass="6756">MGSDGGRDTRDLQNASADEEPGSPEPRPRPRLASRGSEMSDFQAWNEAHIMSSDSEFDYNP</sequence>
<gene>
    <name evidence="2" type="ORF">SCF082_LOCUS24506</name>
</gene>
<proteinExistence type="predicted"/>
<feature type="region of interest" description="Disordered" evidence="1">
    <location>
        <begin position="1"/>
        <end position="61"/>
    </location>
</feature>
<accession>A0ABP0LTQ3</accession>
<reference evidence="2 3" key="1">
    <citation type="submission" date="2024-02" db="EMBL/GenBank/DDBJ databases">
        <authorList>
            <person name="Chen Y."/>
            <person name="Shah S."/>
            <person name="Dougan E. K."/>
            <person name="Thang M."/>
            <person name="Chan C."/>
        </authorList>
    </citation>
    <scope>NUCLEOTIDE SEQUENCE [LARGE SCALE GENOMIC DNA]</scope>
</reference>
<protein>
    <submittedName>
        <fullName evidence="2">Uncharacterized protein</fullName>
    </submittedName>
</protein>
<keyword evidence="3" id="KW-1185">Reference proteome</keyword>
<feature type="non-terminal residue" evidence="2">
    <location>
        <position position="61"/>
    </location>
</feature>
<dbReference type="EMBL" id="CAXAMM010018058">
    <property type="protein sequence ID" value="CAK9042627.1"/>
    <property type="molecule type" value="Genomic_DNA"/>
</dbReference>
<evidence type="ECO:0000256" key="1">
    <source>
        <dbReference type="SAM" id="MobiDB-lite"/>
    </source>
</evidence>
<feature type="compositionally biased region" description="Basic and acidic residues" evidence="1">
    <location>
        <begin position="1"/>
        <end position="11"/>
    </location>
</feature>
<dbReference type="Proteomes" id="UP001642464">
    <property type="component" value="Unassembled WGS sequence"/>
</dbReference>